<feature type="transmembrane region" description="Helical" evidence="14">
    <location>
        <begin position="95"/>
        <end position="119"/>
    </location>
</feature>
<dbReference type="RefSeq" id="YP_009093742.1">
    <property type="nucleotide sequence ID" value="NC_025329.1"/>
</dbReference>
<keyword evidence="10 13" id="KW-0496">Mitochondrion</keyword>
<keyword evidence="6 12" id="KW-0812">Transmembrane</keyword>
<dbReference type="GO" id="GO:0009060">
    <property type="term" value="P:aerobic respiration"/>
    <property type="evidence" value="ECO:0007669"/>
    <property type="project" value="TreeGrafter"/>
</dbReference>
<name>A0A0U1XI18_9HEMI</name>
<keyword evidence="8 14" id="KW-1133">Transmembrane helix</keyword>
<evidence type="ECO:0000256" key="2">
    <source>
        <dbReference type="ARBA" id="ARBA00004448"/>
    </source>
</evidence>
<keyword evidence="7" id="KW-0999">Mitochondrion inner membrane</keyword>
<evidence type="ECO:0000256" key="11">
    <source>
        <dbReference type="ARBA" id="ARBA00023136"/>
    </source>
</evidence>
<evidence type="ECO:0000256" key="5">
    <source>
        <dbReference type="ARBA" id="ARBA00022448"/>
    </source>
</evidence>
<dbReference type="GO" id="GO:0003954">
    <property type="term" value="F:NADH dehydrogenase activity"/>
    <property type="evidence" value="ECO:0007669"/>
    <property type="project" value="TreeGrafter"/>
</dbReference>
<dbReference type="Pfam" id="PF00146">
    <property type="entry name" value="NADHdh"/>
    <property type="match status" value="1"/>
</dbReference>
<evidence type="ECO:0000256" key="3">
    <source>
        <dbReference type="ARBA" id="ARBA00010535"/>
    </source>
</evidence>
<dbReference type="GeneID" id="20834627"/>
<evidence type="ECO:0000256" key="6">
    <source>
        <dbReference type="ARBA" id="ARBA00022692"/>
    </source>
</evidence>
<dbReference type="PANTHER" id="PTHR11432">
    <property type="entry name" value="NADH DEHYDROGENASE SUBUNIT 1"/>
    <property type="match status" value="1"/>
</dbReference>
<dbReference type="InterPro" id="IPR018086">
    <property type="entry name" value="NADH_UbQ_OxRdtase_su1_CS"/>
</dbReference>
<comment type="function">
    <text evidence="1">Core subunit of the mitochondrial membrane respiratory chain NADH dehydrogenase (Complex I) that is believed to belong to the minimal assembly required for catalysis. Complex I functions in the transfer of electrons from NADH to the respiratory chain. The immediate electron acceptor for the enzyme is believed to be ubiquinone.</text>
</comment>
<keyword evidence="5" id="KW-0813">Transport</keyword>
<evidence type="ECO:0000256" key="13">
    <source>
        <dbReference type="RuleBase" id="RU000473"/>
    </source>
</evidence>
<evidence type="ECO:0000256" key="10">
    <source>
        <dbReference type="ARBA" id="ARBA00023128"/>
    </source>
</evidence>
<evidence type="ECO:0000256" key="7">
    <source>
        <dbReference type="ARBA" id="ARBA00022792"/>
    </source>
</evidence>
<evidence type="ECO:0000313" key="15">
    <source>
        <dbReference type="EMBL" id="AIS38315.1"/>
    </source>
</evidence>
<feature type="transmembrane region" description="Helical" evidence="14">
    <location>
        <begin position="220"/>
        <end position="243"/>
    </location>
</feature>
<geneLocation type="mitochondrion" evidence="15"/>
<feature type="transmembrane region" description="Helical" evidence="14">
    <location>
        <begin position="249"/>
        <end position="268"/>
    </location>
</feature>
<keyword evidence="9 13" id="KW-0830">Ubiquinone</keyword>
<sequence length="317" mass="35940">MCYLCFFLLVLVVLVGISFFTLLERSVLGYSQGRSGPNSLGYLGILQPMGDAIKLFSSESMRPIVSNYGIYLFSPLMGIFLSLIFWMSYPFFFNLSIFLFGLLYFVCVSSVSVYAMLASGWSSNSVYGMLGSLRGVAQTISYEVSMLIILMSVMFMSGDFSFVGLVLSQDYAWFGIFMFPLMLILLSSFFAETNRSPFDFAEGESELVSGFNIEYSGGGFAFIFMAEYSSIMYMSMVFSLVFLGASMETFLFFFNLVLIMYLFVWIRASLPRYRYDSLMGLAWKIYLPVSLNIFVFFMMISFVLLIFILLSKANKSV</sequence>
<dbReference type="CTD" id="4535"/>
<feature type="transmembrane region" description="Helical" evidence="14">
    <location>
        <begin position="68"/>
        <end position="89"/>
    </location>
</feature>
<dbReference type="PROSITE" id="PS00668">
    <property type="entry name" value="COMPLEX1_ND1_2"/>
    <property type="match status" value="1"/>
</dbReference>
<gene>
    <name evidence="15" type="primary">ND1</name>
</gene>
<comment type="similarity">
    <text evidence="3 12">Belongs to the complex I subunit 1 family.</text>
</comment>
<dbReference type="EMBL" id="KM035420">
    <property type="protein sequence ID" value="AIS38315.1"/>
    <property type="molecule type" value="Genomic_DNA"/>
</dbReference>
<dbReference type="EC" id="7.1.1.2" evidence="13"/>
<keyword evidence="11 14" id="KW-0472">Membrane</keyword>
<feature type="transmembrane region" description="Helical" evidence="14">
    <location>
        <begin position="289"/>
        <end position="310"/>
    </location>
</feature>
<dbReference type="AlphaFoldDB" id="A0A0U1XI18"/>
<comment type="catalytic activity">
    <reaction evidence="13">
        <text>a ubiquinone + NADH + 5 H(+)(in) = a ubiquinol + NAD(+) + 4 H(+)(out)</text>
        <dbReference type="Rhea" id="RHEA:29091"/>
        <dbReference type="Rhea" id="RHEA-COMP:9565"/>
        <dbReference type="Rhea" id="RHEA-COMP:9566"/>
        <dbReference type="ChEBI" id="CHEBI:15378"/>
        <dbReference type="ChEBI" id="CHEBI:16389"/>
        <dbReference type="ChEBI" id="CHEBI:17976"/>
        <dbReference type="ChEBI" id="CHEBI:57540"/>
        <dbReference type="ChEBI" id="CHEBI:57945"/>
        <dbReference type="EC" id="7.1.1.2"/>
    </reaction>
</comment>
<feature type="transmembrane region" description="Helical" evidence="14">
    <location>
        <begin position="140"/>
        <end position="165"/>
    </location>
</feature>
<dbReference type="HAMAP" id="MF_01350">
    <property type="entry name" value="NDH1_NuoH"/>
    <property type="match status" value="1"/>
</dbReference>
<evidence type="ECO:0000256" key="8">
    <source>
        <dbReference type="ARBA" id="ARBA00022989"/>
    </source>
</evidence>
<evidence type="ECO:0000256" key="14">
    <source>
        <dbReference type="SAM" id="Phobius"/>
    </source>
</evidence>
<evidence type="ECO:0000256" key="4">
    <source>
        <dbReference type="ARBA" id="ARBA00021009"/>
    </source>
</evidence>
<organism evidence="15">
    <name type="scientific">Hemiodoecus leai</name>
    <dbReference type="NCBI Taxonomy" id="1254501"/>
    <lineage>
        <taxon>Eukaryota</taxon>
        <taxon>Metazoa</taxon>
        <taxon>Ecdysozoa</taxon>
        <taxon>Arthropoda</taxon>
        <taxon>Hexapoda</taxon>
        <taxon>Insecta</taxon>
        <taxon>Pterygota</taxon>
        <taxon>Neoptera</taxon>
        <taxon>Paraneoptera</taxon>
        <taxon>Hemiptera</taxon>
        <taxon>Coleorrhyncha</taxon>
        <taxon>Peloridiidae</taxon>
        <taxon>Hemiodoecus</taxon>
    </lineage>
</organism>
<accession>A0A0U1XI18</accession>
<dbReference type="GO" id="GO:0005743">
    <property type="term" value="C:mitochondrial inner membrane"/>
    <property type="evidence" value="ECO:0007669"/>
    <property type="project" value="UniProtKB-SubCell"/>
</dbReference>
<reference evidence="15" key="1">
    <citation type="journal article" date="2014" name="Mitochondrial DNA">
        <title>The complete mitochondrial genome of Hemiodoecus leai (Hemiptera: Coleorrhyncha: Peloridiidae).</title>
        <authorList>
            <person name="Gao J."/>
            <person name="Liang A."/>
        </authorList>
    </citation>
    <scope>NUCLEOTIDE SEQUENCE</scope>
</reference>
<evidence type="ECO:0000256" key="12">
    <source>
        <dbReference type="RuleBase" id="RU000471"/>
    </source>
</evidence>
<protein>
    <recommendedName>
        <fullName evidence="4 13">NADH-ubiquinone oxidoreductase chain 1</fullName>
        <ecNumber evidence="13">7.1.1.2</ecNumber>
    </recommendedName>
</protein>
<dbReference type="PANTHER" id="PTHR11432:SF3">
    <property type="entry name" value="NADH-UBIQUINONE OXIDOREDUCTASE CHAIN 1"/>
    <property type="match status" value="1"/>
</dbReference>
<dbReference type="InterPro" id="IPR001694">
    <property type="entry name" value="NADH_UbQ_OxRdtase_su1/FPO"/>
</dbReference>
<evidence type="ECO:0000256" key="1">
    <source>
        <dbReference type="ARBA" id="ARBA00003257"/>
    </source>
</evidence>
<comment type="subcellular location">
    <subcellularLocation>
        <location evidence="2 12">Mitochondrion inner membrane</location>
        <topology evidence="2 12">Multi-pass membrane protein</topology>
    </subcellularLocation>
</comment>
<feature type="transmembrane region" description="Helical" evidence="14">
    <location>
        <begin position="171"/>
        <end position="191"/>
    </location>
</feature>
<dbReference type="GO" id="GO:0008137">
    <property type="term" value="F:NADH dehydrogenase (ubiquinone) activity"/>
    <property type="evidence" value="ECO:0007669"/>
    <property type="project" value="UniProtKB-EC"/>
</dbReference>
<evidence type="ECO:0000256" key="9">
    <source>
        <dbReference type="ARBA" id="ARBA00023075"/>
    </source>
</evidence>
<proteinExistence type="inferred from homology"/>
<keyword evidence="12" id="KW-0520">NAD</keyword>